<dbReference type="AlphaFoldDB" id="A0A413I3Z8"/>
<evidence type="ECO:0008006" key="4">
    <source>
        <dbReference type="Google" id="ProtNLM"/>
    </source>
</evidence>
<keyword evidence="1" id="KW-1133">Transmembrane helix</keyword>
<feature type="transmembrane region" description="Helical" evidence="1">
    <location>
        <begin position="12"/>
        <end position="31"/>
    </location>
</feature>
<keyword evidence="1" id="KW-0812">Transmembrane</keyword>
<gene>
    <name evidence="2" type="ORF">DXA53_19800</name>
</gene>
<organism evidence="2 3">
    <name type="scientific">Odoribacter splanchnicus</name>
    <dbReference type="NCBI Taxonomy" id="28118"/>
    <lineage>
        <taxon>Bacteria</taxon>
        <taxon>Pseudomonadati</taxon>
        <taxon>Bacteroidota</taxon>
        <taxon>Bacteroidia</taxon>
        <taxon>Bacteroidales</taxon>
        <taxon>Odoribacteraceae</taxon>
        <taxon>Odoribacter</taxon>
    </lineage>
</organism>
<evidence type="ECO:0000313" key="3">
    <source>
        <dbReference type="Proteomes" id="UP000284434"/>
    </source>
</evidence>
<proteinExistence type="predicted"/>
<reference evidence="2 3" key="1">
    <citation type="submission" date="2018-08" db="EMBL/GenBank/DDBJ databases">
        <title>A genome reference for cultivated species of the human gut microbiota.</title>
        <authorList>
            <person name="Zou Y."/>
            <person name="Xue W."/>
            <person name="Luo G."/>
        </authorList>
    </citation>
    <scope>NUCLEOTIDE SEQUENCE [LARGE SCALE GENOMIC DNA]</scope>
    <source>
        <strain evidence="2 3">OF03-11</strain>
    </source>
</reference>
<evidence type="ECO:0000256" key="1">
    <source>
        <dbReference type="SAM" id="Phobius"/>
    </source>
</evidence>
<name>A0A413I3Z8_9BACT</name>
<comment type="caution">
    <text evidence="2">The sequence shown here is derived from an EMBL/GenBank/DDBJ whole genome shotgun (WGS) entry which is preliminary data.</text>
</comment>
<feature type="transmembrane region" description="Helical" evidence="1">
    <location>
        <begin position="43"/>
        <end position="71"/>
    </location>
</feature>
<dbReference type="EMBL" id="QSCO01000050">
    <property type="protein sequence ID" value="RGY02167.1"/>
    <property type="molecule type" value="Genomic_DNA"/>
</dbReference>
<protein>
    <recommendedName>
        <fullName evidence="4">ABC transporter permease</fullName>
    </recommendedName>
</protein>
<sequence length="73" mass="7990">MLIHLRDNIMGLILAIIIVTPLLGFVALIGFDKSGEFSESDNLFLKIIMCYAAGVLVYLGLLPFILLFSFIAG</sequence>
<keyword evidence="1" id="KW-0472">Membrane</keyword>
<accession>A0A413I3Z8</accession>
<dbReference type="Proteomes" id="UP000284434">
    <property type="component" value="Unassembled WGS sequence"/>
</dbReference>
<evidence type="ECO:0000313" key="2">
    <source>
        <dbReference type="EMBL" id="RGY02167.1"/>
    </source>
</evidence>